<gene>
    <name evidence="6" type="ORF">AOZ06_47630</name>
</gene>
<feature type="coiled-coil region" evidence="1">
    <location>
        <begin position="129"/>
        <end position="156"/>
    </location>
</feature>
<evidence type="ECO:0000259" key="4">
    <source>
        <dbReference type="PROSITE" id="PS50883"/>
    </source>
</evidence>
<organism evidence="6 7">
    <name type="scientific">Kibdelosporangium phytohabitans</name>
    <dbReference type="NCBI Taxonomy" id="860235"/>
    <lineage>
        <taxon>Bacteria</taxon>
        <taxon>Bacillati</taxon>
        <taxon>Actinomycetota</taxon>
        <taxon>Actinomycetes</taxon>
        <taxon>Pseudonocardiales</taxon>
        <taxon>Pseudonocardiaceae</taxon>
        <taxon>Kibdelosporangium</taxon>
    </lineage>
</organism>
<name>A0A0N9I405_9PSEU</name>
<dbReference type="InterPro" id="IPR013656">
    <property type="entry name" value="PAS_4"/>
</dbReference>
<feature type="domain" description="GGDEF" evidence="5">
    <location>
        <begin position="310"/>
        <end position="444"/>
    </location>
</feature>
<keyword evidence="7" id="KW-1185">Reference proteome</keyword>
<dbReference type="InterPro" id="IPR052155">
    <property type="entry name" value="Biofilm_reg_signaling"/>
</dbReference>
<dbReference type="CDD" id="cd01949">
    <property type="entry name" value="GGDEF"/>
    <property type="match status" value="1"/>
</dbReference>
<dbReference type="NCBIfam" id="TIGR00229">
    <property type="entry name" value="sensory_box"/>
    <property type="match status" value="1"/>
</dbReference>
<evidence type="ECO:0000256" key="1">
    <source>
        <dbReference type="SAM" id="Coils"/>
    </source>
</evidence>
<reference evidence="6 7" key="1">
    <citation type="submission" date="2015-07" db="EMBL/GenBank/DDBJ databases">
        <title>Genome sequencing of Kibdelosporangium phytohabitans.</title>
        <authorList>
            <person name="Qin S."/>
            <person name="Xing K."/>
        </authorList>
    </citation>
    <scope>NUCLEOTIDE SEQUENCE [LARGE SCALE GENOMIC DNA]</scope>
    <source>
        <strain evidence="6 7">KLBMP1111</strain>
    </source>
</reference>
<feature type="domain" description="PAS" evidence="2">
    <location>
        <begin position="153"/>
        <end position="223"/>
    </location>
</feature>
<dbReference type="NCBIfam" id="TIGR00254">
    <property type="entry name" value="GGDEF"/>
    <property type="match status" value="1"/>
</dbReference>
<dbReference type="KEGG" id="kphy:AOZ06_47630"/>
<dbReference type="OrthoDB" id="23692at2"/>
<dbReference type="CDD" id="cd01948">
    <property type="entry name" value="EAL"/>
    <property type="match status" value="1"/>
</dbReference>
<evidence type="ECO:0000313" key="6">
    <source>
        <dbReference type="EMBL" id="ALG13521.1"/>
    </source>
</evidence>
<dbReference type="InterPro" id="IPR035919">
    <property type="entry name" value="EAL_sf"/>
</dbReference>
<dbReference type="InterPro" id="IPR000160">
    <property type="entry name" value="GGDEF_dom"/>
</dbReference>
<dbReference type="InterPro" id="IPR000700">
    <property type="entry name" value="PAS-assoc_C"/>
</dbReference>
<dbReference type="InterPro" id="IPR029787">
    <property type="entry name" value="Nucleotide_cyclase"/>
</dbReference>
<feature type="domain" description="EAL" evidence="4">
    <location>
        <begin position="453"/>
        <end position="708"/>
    </location>
</feature>
<dbReference type="PROSITE" id="PS50883">
    <property type="entry name" value="EAL"/>
    <property type="match status" value="1"/>
</dbReference>
<dbReference type="InterPro" id="IPR000014">
    <property type="entry name" value="PAS"/>
</dbReference>
<protein>
    <recommendedName>
        <fullName evidence="8">Diguanylate cyclase</fullName>
    </recommendedName>
</protein>
<dbReference type="Pfam" id="PF00563">
    <property type="entry name" value="EAL"/>
    <property type="match status" value="1"/>
</dbReference>
<dbReference type="PROSITE" id="PS50112">
    <property type="entry name" value="PAS"/>
    <property type="match status" value="1"/>
</dbReference>
<dbReference type="InterPro" id="IPR001633">
    <property type="entry name" value="EAL_dom"/>
</dbReference>
<dbReference type="PROSITE" id="PS50113">
    <property type="entry name" value="PAC"/>
    <property type="match status" value="1"/>
</dbReference>
<feature type="domain" description="PAC" evidence="3">
    <location>
        <begin position="227"/>
        <end position="279"/>
    </location>
</feature>
<proteinExistence type="predicted"/>
<evidence type="ECO:0000259" key="3">
    <source>
        <dbReference type="PROSITE" id="PS50113"/>
    </source>
</evidence>
<dbReference type="SUPFAM" id="SSF55073">
    <property type="entry name" value="Nucleotide cyclase"/>
    <property type="match status" value="1"/>
</dbReference>
<dbReference type="PROSITE" id="PS50887">
    <property type="entry name" value="GGDEF"/>
    <property type="match status" value="1"/>
</dbReference>
<dbReference type="InterPro" id="IPR043128">
    <property type="entry name" value="Rev_trsase/Diguanyl_cyclase"/>
</dbReference>
<dbReference type="EMBL" id="CP012752">
    <property type="protein sequence ID" value="ALG13521.1"/>
    <property type="molecule type" value="Genomic_DNA"/>
</dbReference>
<dbReference type="Proteomes" id="UP000063699">
    <property type="component" value="Chromosome"/>
</dbReference>
<dbReference type="AlphaFoldDB" id="A0A0N9I405"/>
<dbReference type="Pfam" id="PF00990">
    <property type="entry name" value="GGDEF"/>
    <property type="match status" value="1"/>
</dbReference>
<dbReference type="Gene3D" id="3.30.70.270">
    <property type="match status" value="1"/>
</dbReference>
<keyword evidence="1" id="KW-0175">Coiled coil</keyword>
<sequence length="712" mass="77879">MTAPMPLDPPRARRRAEVARAWARVVGRTAYVPMTADEMEQFLLDKVHTLANALNTELFDPSVAISVGSALVHNDFTGPESLQCTVEILAGALLIDSADHGDRRLAEKVVGLVSNLATGYSNAMRMRTLDQQEHIKQALLKSKREAERRERAANDRFEEVFHASAIGMALTDMAGNLVQTNAALAHILECPEPELADRNIRELFPAEDADDVVISYREVTEGMLPRIRERRRMVRHDGTIAWVYLVISLLRDVNGDPAYHVTMVENLSELQALQNQLGHQSVRDMLTGVANRQHFQSKLDAVLEGAGPHTSITLLHVGIDSFSVINNGLGHLAGDRMLQVVANELRGIVEDYNAVVGRVGGDEFAILLENSPDVPHYQTLIDQINERLAEPTFIGETGVAVCVSIGVAQHVGRAHGRLDLLRAANSTMRRAKAVGKRQWEAHNVHEDHEQKELFALTSAMPGAWEMGELDCEYERVVDLADGRVTALEVLLRWNHPTEGVIGHDRCREMAESTGMSLTIGPWAAMRAVREVTEHGIGDLVLRFRLTEMQSSDGNLAAVLNRMLHSSGLPPDRLEIALDARSVVANRGEAQSNLQAIRDNGVVIGLHEFTGSQAEFAIVEDEQIQSVMLAGALVRNRPDLRKPDSLLTKVTRGMISNLRETGAVVNASGLATPQDAAWWHALGVARGQGEFAGVPGGLVSVLPEHTAQSVNGA</sequence>
<evidence type="ECO:0000259" key="5">
    <source>
        <dbReference type="PROSITE" id="PS50887"/>
    </source>
</evidence>
<accession>A0A0N9I405</accession>
<dbReference type="SUPFAM" id="SSF55785">
    <property type="entry name" value="PYP-like sensor domain (PAS domain)"/>
    <property type="match status" value="1"/>
</dbReference>
<dbReference type="SMART" id="SM00052">
    <property type="entry name" value="EAL"/>
    <property type="match status" value="1"/>
</dbReference>
<dbReference type="InterPro" id="IPR035965">
    <property type="entry name" value="PAS-like_dom_sf"/>
</dbReference>
<dbReference type="STRING" id="860235.AOZ06_47630"/>
<dbReference type="RefSeq" id="WP_054295409.1">
    <property type="nucleotide sequence ID" value="NZ_CP012752.1"/>
</dbReference>
<dbReference type="CDD" id="cd00130">
    <property type="entry name" value="PAS"/>
    <property type="match status" value="1"/>
</dbReference>
<dbReference type="Pfam" id="PF08448">
    <property type="entry name" value="PAS_4"/>
    <property type="match status" value="1"/>
</dbReference>
<evidence type="ECO:0000313" key="7">
    <source>
        <dbReference type="Proteomes" id="UP000063699"/>
    </source>
</evidence>
<dbReference type="SMART" id="SM00091">
    <property type="entry name" value="PAS"/>
    <property type="match status" value="1"/>
</dbReference>
<dbReference type="SUPFAM" id="SSF141868">
    <property type="entry name" value="EAL domain-like"/>
    <property type="match status" value="1"/>
</dbReference>
<evidence type="ECO:0000259" key="2">
    <source>
        <dbReference type="PROSITE" id="PS50112"/>
    </source>
</evidence>
<dbReference type="PANTHER" id="PTHR44757:SF2">
    <property type="entry name" value="BIOFILM ARCHITECTURE MAINTENANCE PROTEIN MBAA"/>
    <property type="match status" value="1"/>
</dbReference>
<dbReference type="Gene3D" id="3.20.20.450">
    <property type="entry name" value="EAL domain"/>
    <property type="match status" value="1"/>
</dbReference>
<dbReference type="Gene3D" id="3.30.450.20">
    <property type="entry name" value="PAS domain"/>
    <property type="match status" value="1"/>
</dbReference>
<evidence type="ECO:0008006" key="8">
    <source>
        <dbReference type="Google" id="ProtNLM"/>
    </source>
</evidence>
<dbReference type="PANTHER" id="PTHR44757">
    <property type="entry name" value="DIGUANYLATE CYCLASE DGCP"/>
    <property type="match status" value="1"/>
</dbReference>
<dbReference type="SMART" id="SM00267">
    <property type="entry name" value="GGDEF"/>
    <property type="match status" value="1"/>
</dbReference>